<dbReference type="InterPro" id="IPR004167">
    <property type="entry name" value="PSBD"/>
</dbReference>
<dbReference type="Gene3D" id="4.10.320.10">
    <property type="entry name" value="E3-binding domain"/>
    <property type="match status" value="1"/>
</dbReference>
<comment type="similarity">
    <text evidence="3 10">Belongs to the 2-oxoacid dehydrogenase family.</text>
</comment>
<proteinExistence type="inferred from homology"/>
<reference evidence="15" key="1">
    <citation type="submission" date="2015-09" db="EMBL/GenBank/DDBJ databases">
        <authorList>
            <consortium name="Pathogen Informatics"/>
        </authorList>
    </citation>
    <scope>NUCLEOTIDE SEQUENCE [LARGE SCALE GENOMIC DNA]</scope>
    <source>
        <strain evidence="15">Lake Konstanz</strain>
    </source>
</reference>
<evidence type="ECO:0000256" key="5">
    <source>
        <dbReference type="ARBA" id="ARBA00022823"/>
    </source>
</evidence>
<dbReference type="GO" id="GO:0005829">
    <property type="term" value="C:cytosol"/>
    <property type="evidence" value="ECO:0007669"/>
    <property type="project" value="UniProtKB-ARBA"/>
</dbReference>
<comment type="subcellular location">
    <subcellularLocation>
        <location evidence="2">Mitochondrion matrix</location>
    </subcellularLocation>
</comment>
<evidence type="ECO:0000256" key="4">
    <source>
        <dbReference type="ARBA" id="ARBA00022679"/>
    </source>
</evidence>
<dbReference type="FunFam" id="3.30.559.10:FF:000027">
    <property type="entry name" value="Dihydrolipoamide acetyltransferase component of pyruvate dehydrogenase complex"/>
    <property type="match status" value="1"/>
</dbReference>
<dbReference type="FunFam" id="2.40.50.100:FF:000013">
    <property type="entry name" value="Dihydrolipoamide acetyltransferase component of pyruvate dehydrogenase complex"/>
    <property type="match status" value="1"/>
</dbReference>
<dbReference type="FunFam" id="4.10.320.10:FF:000002">
    <property type="entry name" value="Dihydrolipoamide acetyltransferase component of pyruvate dehydrogenase complex"/>
    <property type="match status" value="1"/>
</dbReference>
<dbReference type="InterPro" id="IPR023213">
    <property type="entry name" value="CAT-like_dom_sf"/>
</dbReference>
<organism evidence="14 15">
    <name type="scientific">Bodo saltans</name>
    <name type="common">Flagellated protozoan</name>
    <dbReference type="NCBI Taxonomy" id="75058"/>
    <lineage>
        <taxon>Eukaryota</taxon>
        <taxon>Discoba</taxon>
        <taxon>Euglenozoa</taxon>
        <taxon>Kinetoplastea</taxon>
        <taxon>Metakinetoplastina</taxon>
        <taxon>Eubodonida</taxon>
        <taxon>Bodonidae</taxon>
        <taxon>Bodo</taxon>
    </lineage>
</organism>
<dbReference type="PROSITE" id="PS50968">
    <property type="entry name" value="BIOTINYL_LIPOYL"/>
    <property type="match status" value="1"/>
</dbReference>
<feature type="domain" description="Peripheral subunit-binding (PSBD)" evidence="13">
    <location>
        <begin position="141"/>
        <end position="178"/>
    </location>
</feature>
<dbReference type="PANTHER" id="PTHR43178">
    <property type="entry name" value="DIHYDROLIPOAMIDE ACETYLTRANSFERASE COMPONENT OF PYRUVATE DEHYDROGENASE COMPLEX"/>
    <property type="match status" value="1"/>
</dbReference>
<dbReference type="PROSITE" id="PS51826">
    <property type="entry name" value="PSBD"/>
    <property type="match status" value="1"/>
</dbReference>
<feature type="compositionally biased region" description="Low complexity" evidence="11">
    <location>
        <begin position="113"/>
        <end position="133"/>
    </location>
</feature>
<dbReference type="InterPro" id="IPR011053">
    <property type="entry name" value="Single_hybrid_motif"/>
</dbReference>
<dbReference type="Pfam" id="PF00198">
    <property type="entry name" value="2-oxoacid_dh"/>
    <property type="match status" value="1"/>
</dbReference>
<dbReference type="InterPro" id="IPR036625">
    <property type="entry name" value="E3-bd_dom_sf"/>
</dbReference>
<evidence type="ECO:0000256" key="7">
    <source>
        <dbReference type="ARBA" id="ARBA00023128"/>
    </source>
</evidence>
<dbReference type="EMBL" id="CYKH01002023">
    <property type="protein sequence ID" value="CUG92263.1"/>
    <property type="molecule type" value="Genomic_DNA"/>
</dbReference>
<keyword evidence="15" id="KW-1185">Reference proteome</keyword>
<dbReference type="OrthoDB" id="202158at2759"/>
<feature type="region of interest" description="Disordered" evidence="11">
    <location>
        <begin position="112"/>
        <end position="137"/>
    </location>
</feature>
<evidence type="ECO:0000256" key="10">
    <source>
        <dbReference type="RuleBase" id="RU003423"/>
    </source>
</evidence>
<name>A0A0S4JS90_BODSA</name>
<dbReference type="SUPFAM" id="SSF52777">
    <property type="entry name" value="CoA-dependent acyltransferases"/>
    <property type="match status" value="1"/>
</dbReference>
<dbReference type="SUPFAM" id="SSF47005">
    <property type="entry name" value="Peripheral subunit-binding domain of 2-oxo acid dehydrogenase complex"/>
    <property type="match status" value="1"/>
</dbReference>
<sequence>MRSLRVLHGSQPKLARFFRSSRIGLSLVPFKLADIGEGILKVDVLQVFVKEGDVVQEFDKLCEVQSDKATVEITSKVSGKIQKLYVQKGASANVGSVIADIVVEGDVHGAVHSTPATQSAPSTPAASGQPASSRPVNGKVLATPATRRIAIENNVDLSQVTPTGKGGRTMKEDVIRYLEGGPVTAAPAPVVASTPTPSTPVVAKVAATTAYGVVAKVDRTVAITGIRKAMVKAMTEANKIPSFGASDEIELSNLMRLRGEMKPLFEARDKNLKLSFMPFFLKAASLALLQFPELNAYTNDDCTELLVKGSHNIGFAMDTPMGLVVPNVKNVESKSIFDIAKDLQELMAKGARSGFSPSDLQGGTFTISNIGSIGATYTKPVIFAPQVAIGAIGRMQKVPRFDAKDNVIKAHIINVSWCADHRVVDGATMVRFNNLFKTYVEQPAMMLMDSK</sequence>
<keyword evidence="5 10" id="KW-0450">Lipoyl</keyword>
<dbReference type="GO" id="GO:0043754">
    <property type="term" value="F:dihydrolipoamide branched chain acyltransferase activity"/>
    <property type="evidence" value="ECO:0007669"/>
    <property type="project" value="UniProtKB-EC"/>
</dbReference>
<evidence type="ECO:0000256" key="6">
    <source>
        <dbReference type="ARBA" id="ARBA00022946"/>
    </source>
</evidence>
<dbReference type="Pfam" id="PF02817">
    <property type="entry name" value="E3_binding"/>
    <property type="match status" value="1"/>
</dbReference>
<keyword evidence="8 10" id="KW-0012">Acyltransferase</keyword>
<dbReference type="CDD" id="cd06849">
    <property type="entry name" value="lipoyl_domain"/>
    <property type="match status" value="1"/>
</dbReference>
<comment type="catalytic activity">
    <reaction evidence="9">
        <text>N(6)-[(R)-dihydrolipoyl]-L-lysyl-[protein] + 2-methylpropanoyl-CoA = N(6)-[(R)-S(8)-2-methylpropanoyldihydrolipoyl]-L-lysyl-[protein] + CoA</text>
        <dbReference type="Rhea" id="RHEA:18865"/>
        <dbReference type="Rhea" id="RHEA-COMP:10475"/>
        <dbReference type="Rhea" id="RHEA-COMP:10497"/>
        <dbReference type="ChEBI" id="CHEBI:57287"/>
        <dbReference type="ChEBI" id="CHEBI:57338"/>
        <dbReference type="ChEBI" id="CHEBI:83100"/>
        <dbReference type="ChEBI" id="CHEBI:83142"/>
        <dbReference type="EC" id="2.3.1.168"/>
    </reaction>
    <physiologicalReaction direction="left-to-right" evidence="9">
        <dbReference type="Rhea" id="RHEA:18866"/>
    </physiologicalReaction>
</comment>
<accession>A0A0S4JS90</accession>
<dbReference type="InterPro" id="IPR003016">
    <property type="entry name" value="2-oxoA_DH_lipoyl-BS"/>
</dbReference>
<evidence type="ECO:0000256" key="3">
    <source>
        <dbReference type="ARBA" id="ARBA00007317"/>
    </source>
</evidence>
<feature type="domain" description="Lipoyl-binding" evidence="12">
    <location>
        <begin position="27"/>
        <end position="102"/>
    </location>
</feature>
<evidence type="ECO:0000256" key="11">
    <source>
        <dbReference type="SAM" id="MobiDB-lite"/>
    </source>
</evidence>
<comment type="cofactor">
    <cofactor evidence="1 10">
        <name>(R)-lipoate</name>
        <dbReference type="ChEBI" id="CHEBI:83088"/>
    </cofactor>
</comment>
<dbReference type="GO" id="GO:0031405">
    <property type="term" value="F:lipoic acid binding"/>
    <property type="evidence" value="ECO:0007669"/>
    <property type="project" value="TreeGrafter"/>
</dbReference>
<dbReference type="EC" id="2.3.1.-" evidence="10"/>
<keyword evidence="4 10" id="KW-0808">Transferase</keyword>
<keyword evidence="6" id="KW-0809">Transit peptide</keyword>
<evidence type="ECO:0000313" key="14">
    <source>
        <dbReference type="EMBL" id="CUG92263.1"/>
    </source>
</evidence>
<dbReference type="Proteomes" id="UP000051952">
    <property type="component" value="Unassembled WGS sequence"/>
</dbReference>
<evidence type="ECO:0000256" key="8">
    <source>
        <dbReference type="ARBA" id="ARBA00023315"/>
    </source>
</evidence>
<dbReference type="GO" id="GO:0005759">
    <property type="term" value="C:mitochondrial matrix"/>
    <property type="evidence" value="ECO:0007669"/>
    <property type="project" value="UniProtKB-SubCell"/>
</dbReference>
<evidence type="ECO:0000259" key="12">
    <source>
        <dbReference type="PROSITE" id="PS50968"/>
    </source>
</evidence>
<dbReference type="AlphaFoldDB" id="A0A0S4JS90"/>
<evidence type="ECO:0000259" key="13">
    <source>
        <dbReference type="PROSITE" id="PS51826"/>
    </source>
</evidence>
<protein>
    <recommendedName>
        <fullName evidence="10">Dihydrolipoamide acetyltransferase component of pyruvate dehydrogenase complex</fullName>
        <ecNumber evidence="10">2.3.1.-</ecNumber>
    </recommendedName>
</protein>
<evidence type="ECO:0000256" key="9">
    <source>
        <dbReference type="ARBA" id="ARBA00051775"/>
    </source>
</evidence>
<dbReference type="Pfam" id="PF00364">
    <property type="entry name" value="Biotin_lipoyl"/>
    <property type="match status" value="1"/>
</dbReference>
<dbReference type="InterPro" id="IPR050743">
    <property type="entry name" value="2-oxoacid_DH_E2_comp"/>
</dbReference>
<dbReference type="OMA" id="MPFCIKA"/>
<evidence type="ECO:0000313" key="15">
    <source>
        <dbReference type="Proteomes" id="UP000051952"/>
    </source>
</evidence>
<dbReference type="GO" id="GO:0016407">
    <property type="term" value="F:acetyltransferase activity"/>
    <property type="evidence" value="ECO:0007669"/>
    <property type="project" value="TreeGrafter"/>
</dbReference>
<dbReference type="VEuPathDB" id="TriTrypDB:BSAL_36410"/>
<evidence type="ECO:0000256" key="2">
    <source>
        <dbReference type="ARBA" id="ARBA00004305"/>
    </source>
</evidence>
<evidence type="ECO:0000256" key="1">
    <source>
        <dbReference type="ARBA" id="ARBA00001938"/>
    </source>
</evidence>
<dbReference type="InterPro" id="IPR000089">
    <property type="entry name" value="Biotin_lipoyl"/>
</dbReference>
<gene>
    <name evidence="14" type="ORF">BSAL_36410</name>
</gene>
<dbReference type="PROSITE" id="PS00189">
    <property type="entry name" value="LIPOYL"/>
    <property type="match status" value="1"/>
</dbReference>
<dbReference type="SUPFAM" id="SSF51230">
    <property type="entry name" value="Single hybrid motif"/>
    <property type="match status" value="1"/>
</dbReference>
<dbReference type="Gene3D" id="2.40.50.100">
    <property type="match status" value="1"/>
</dbReference>
<dbReference type="Gene3D" id="3.30.559.10">
    <property type="entry name" value="Chloramphenicol acetyltransferase-like domain"/>
    <property type="match status" value="1"/>
</dbReference>
<keyword evidence="7" id="KW-0496">Mitochondrion</keyword>
<dbReference type="InterPro" id="IPR001078">
    <property type="entry name" value="2-oxoacid_DH_actylTfrase"/>
</dbReference>
<dbReference type="PANTHER" id="PTHR43178:SF5">
    <property type="entry name" value="LIPOAMIDE ACYLTRANSFERASE COMPONENT OF BRANCHED-CHAIN ALPHA-KETO ACID DEHYDROGENASE COMPLEX, MITOCHONDRIAL"/>
    <property type="match status" value="1"/>
</dbReference>